<organism evidence="1">
    <name type="scientific">viral metagenome</name>
    <dbReference type="NCBI Taxonomy" id="1070528"/>
    <lineage>
        <taxon>unclassified sequences</taxon>
        <taxon>metagenomes</taxon>
        <taxon>organismal metagenomes</taxon>
    </lineage>
</organism>
<dbReference type="AlphaFoldDB" id="A0A6C0E814"/>
<reference evidence="1" key="1">
    <citation type="journal article" date="2020" name="Nature">
        <title>Giant virus diversity and host interactions through global metagenomics.</title>
        <authorList>
            <person name="Schulz F."/>
            <person name="Roux S."/>
            <person name="Paez-Espino D."/>
            <person name="Jungbluth S."/>
            <person name="Walsh D.A."/>
            <person name="Denef V.J."/>
            <person name="McMahon K.D."/>
            <person name="Konstantinidis K.T."/>
            <person name="Eloe-Fadrosh E.A."/>
            <person name="Kyrpides N.C."/>
            <person name="Woyke T."/>
        </authorList>
    </citation>
    <scope>NUCLEOTIDE SEQUENCE</scope>
    <source>
        <strain evidence="1">GVMAG-M-3300023179-150</strain>
    </source>
</reference>
<sequence>MSFRKHWMYGGPQCVPCEIKDESTDKIVKGLCYKISDEIIIATSQSEQKCELNVDPTCTSKYFIYSTTTNGSSYMKIMDFKAPACGSSMSVLKLYNCDGITTYVESKSCVDVFAEYLRKDPRTSDAIKNLNMLSNLDLFNRVMSFVPKLVYLSNMTPDMVNVIIGQTRAPNWASCFITMPILKYLALDNDKIIVQFCVFEPIRLLNFKNPIILLDT</sequence>
<proteinExistence type="predicted"/>
<protein>
    <submittedName>
        <fullName evidence="1">Uncharacterized protein</fullName>
    </submittedName>
</protein>
<dbReference type="EMBL" id="MN739751">
    <property type="protein sequence ID" value="QHT24938.1"/>
    <property type="molecule type" value="Genomic_DNA"/>
</dbReference>
<accession>A0A6C0E814</accession>
<evidence type="ECO:0000313" key="1">
    <source>
        <dbReference type="EMBL" id="QHT24938.1"/>
    </source>
</evidence>
<name>A0A6C0E814_9ZZZZ</name>